<proteinExistence type="predicted"/>
<reference evidence="1 2" key="1">
    <citation type="submission" date="2016-07" db="EMBL/GenBank/DDBJ databases">
        <title>Multiple horizontal gene transfer events from other fungi enriched the ability of initially mycotrophic Trichoderma (Ascomycota) to feed on dead plant biomass.</title>
        <authorList>
            <consortium name="DOE Joint Genome Institute"/>
            <person name="Aerts A."/>
            <person name="Atanasova L."/>
            <person name="Chenthamara K."/>
            <person name="Zhang J."/>
            <person name="Grujic M."/>
            <person name="Henrissat B."/>
            <person name="Kuo A."/>
            <person name="Salamov A."/>
            <person name="Lipzen A."/>
            <person name="Labutti K."/>
            <person name="Barry K."/>
            <person name="Miao Y."/>
            <person name="Rahimi M.J."/>
            <person name="Shen Q."/>
            <person name="Grigoriev I.V."/>
            <person name="Kubicek C.P."/>
            <person name="Druzhinina I.S."/>
        </authorList>
    </citation>
    <scope>NUCLEOTIDE SEQUENCE [LARGE SCALE GENOMIC DNA]</scope>
    <source>
        <strain evidence="1 2">CBS 226.95</strain>
    </source>
</reference>
<dbReference type="RefSeq" id="XP_024779320.1">
    <property type="nucleotide sequence ID" value="XM_024914217.1"/>
</dbReference>
<protein>
    <submittedName>
        <fullName evidence="1">Uncharacterized protein</fullName>
    </submittedName>
</protein>
<sequence>MCTPYSCTIRITRYEHCELHGIKKGNHGVCGGSDTRHGVKIPVSRSIHRRFFFTRFDSFLDRARGVERSRFLLTRTRDGPTSSAWDTLTGGLVRIDLGSPTTLSCSSRCRLVLRSIGQIPRFSANLGLVGRRGVRAHAVQRLRTVHLRTCAAAKTKRRPYRVCISLPWGGMHVRACTPYVCVFCMHARILYAGLLGDHTDKDS</sequence>
<dbReference type="EMBL" id="KZ679676">
    <property type="protein sequence ID" value="PTB59643.1"/>
    <property type="molecule type" value="Genomic_DNA"/>
</dbReference>
<dbReference type="GeneID" id="36622782"/>
<dbReference type="AlphaFoldDB" id="A0A2T4ARH3"/>
<evidence type="ECO:0000313" key="2">
    <source>
        <dbReference type="Proteomes" id="UP000241690"/>
    </source>
</evidence>
<gene>
    <name evidence="1" type="ORF">M431DRAFT_310442</name>
</gene>
<keyword evidence="2" id="KW-1185">Reference proteome</keyword>
<accession>A0A2T4ARH3</accession>
<dbReference type="Proteomes" id="UP000241690">
    <property type="component" value="Unassembled WGS sequence"/>
</dbReference>
<name>A0A2T4ARH3_TRIHA</name>
<organism evidence="1 2">
    <name type="scientific">Trichoderma harzianum CBS 226.95</name>
    <dbReference type="NCBI Taxonomy" id="983964"/>
    <lineage>
        <taxon>Eukaryota</taxon>
        <taxon>Fungi</taxon>
        <taxon>Dikarya</taxon>
        <taxon>Ascomycota</taxon>
        <taxon>Pezizomycotina</taxon>
        <taxon>Sordariomycetes</taxon>
        <taxon>Hypocreomycetidae</taxon>
        <taxon>Hypocreales</taxon>
        <taxon>Hypocreaceae</taxon>
        <taxon>Trichoderma</taxon>
    </lineage>
</organism>
<evidence type="ECO:0000313" key="1">
    <source>
        <dbReference type="EMBL" id="PTB59643.1"/>
    </source>
</evidence>